<protein>
    <submittedName>
        <fullName evidence="1">Uncharacterized protein</fullName>
    </submittedName>
</protein>
<reference evidence="1 2" key="1">
    <citation type="submission" date="2023-11" db="EMBL/GenBank/DDBJ databases">
        <title>Halocaridina rubra genome assembly.</title>
        <authorList>
            <person name="Smith C."/>
        </authorList>
    </citation>
    <scope>NUCLEOTIDE SEQUENCE [LARGE SCALE GENOMIC DNA]</scope>
    <source>
        <strain evidence="1">EP-1</strain>
        <tissue evidence="1">Whole</tissue>
    </source>
</reference>
<comment type="caution">
    <text evidence="1">The sequence shown here is derived from an EMBL/GenBank/DDBJ whole genome shotgun (WGS) entry which is preliminary data.</text>
</comment>
<gene>
    <name evidence="1" type="ORF">SK128_006208</name>
</gene>
<accession>A0AAN8WKW7</accession>
<dbReference type="EMBL" id="JAXCGZ010017474">
    <property type="protein sequence ID" value="KAK7068052.1"/>
    <property type="molecule type" value="Genomic_DNA"/>
</dbReference>
<sequence length="55" mass="6356">MNMKVGYNMDIGFSTSYRKMLTNASFSNTLYERCVHFGHEIDKTNIGGLQFDSRE</sequence>
<dbReference type="Proteomes" id="UP001381693">
    <property type="component" value="Unassembled WGS sequence"/>
</dbReference>
<evidence type="ECO:0000313" key="2">
    <source>
        <dbReference type="Proteomes" id="UP001381693"/>
    </source>
</evidence>
<proteinExistence type="predicted"/>
<feature type="non-terminal residue" evidence="1">
    <location>
        <position position="55"/>
    </location>
</feature>
<name>A0AAN8WKW7_HALRR</name>
<organism evidence="1 2">
    <name type="scientific">Halocaridina rubra</name>
    <name type="common">Hawaiian red shrimp</name>
    <dbReference type="NCBI Taxonomy" id="373956"/>
    <lineage>
        <taxon>Eukaryota</taxon>
        <taxon>Metazoa</taxon>
        <taxon>Ecdysozoa</taxon>
        <taxon>Arthropoda</taxon>
        <taxon>Crustacea</taxon>
        <taxon>Multicrustacea</taxon>
        <taxon>Malacostraca</taxon>
        <taxon>Eumalacostraca</taxon>
        <taxon>Eucarida</taxon>
        <taxon>Decapoda</taxon>
        <taxon>Pleocyemata</taxon>
        <taxon>Caridea</taxon>
        <taxon>Atyoidea</taxon>
        <taxon>Atyidae</taxon>
        <taxon>Halocaridina</taxon>
    </lineage>
</organism>
<keyword evidence="2" id="KW-1185">Reference proteome</keyword>
<evidence type="ECO:0000313" key="1">
    <source>
        <dbReference type="EMBL" id="KAK7068052.1"/>
    </source>
</evidence>
<dbReference type="AlphaFoldDB" id="A0AAN8WKW7"/>